<organism evidence="3 4">
    <name type="scientific">candidate division KSB3 bacterium</name>
    <dbReference type="NCBI Taxonomy" id="2044937"/>
    <lineage>
        <taxon>Bacteria</taxon>
        <taxon>candidate division KSB3</taxon>
    </lineage>
</organism>
<reference evidence="3 4" key="1">
    <citation type="submission" date="2017-10" db="EMBL/GenBank/DDBJ databases">
        <title>Novel microbial diversity and functional potential in the marine mammal oral microbiome.</title>
        <authorList>
            <person name="Dudek N.K."/>
            <person name="Sun C.L."/>
            <person name="Burstein D."/>
            <person name="Kantor R.S."/>
            <person name="Aliaga Goltsman D.S."/>
            <person name="Bik E.M."/>
            <person name="Thomas B.C."/>
            <person name="Banfield J.F."/>
            <person name="Relman D.A."/>
        </authorList>
    </citation>
    <scope>NUCLEOTIDE SEQUENCE [LARGE SCALE GENOMIC DNA]</scope>
    <source>
        <strain evidence="3">DOLJORAL78_47_16</strain>
    </source>
</reference>
<gene>
    <name evidence="3" type="ORF">CSA56_15385</name>
</gene>
<keyword evidence="2" id="KW-1133">Transmembrane helix</keyword>
<dbReference type="AlphaFoldDB" id="A0A2G6K9Y6"/>
<evidence type="ECO:0000313" key="4">
    <source>
        <dbReference type="Proteomes" id="UP000230821"/>
    </source>
</evidence>
<protein>
    <recommendedName>
        <fullName evidence="5">DZANK-type domain-containing protein</fullName>
    </recommendedName>
</protein>
<proteinExistence type="predicted"/>
<feature type="compositionally biased region" description="Basic and acidic residues" evidence="1">
    <location>
        <begin position="158"/>
        <end position="171"/>
    </location>
</feature>
<evidence type="ECO:0000313" key="3">
    <source>
        <dbReference type="EMBL" id="PIE32473.1"/>
    </source>
</evidence>
<dbReference type="EMBL" id="PDSK01000113">
    <property type="protein sequence ID" value="PIE32473.1"/>
    <property type="molecule type" value="Genomic_DNA"/>
</dbReference>
<evidence type="ECO:0000256" key="1">
    <source>
        <dbReference type="SAM" id="MobiDB-lite"/>
    </source>
</evidence>
<evidence type="ECO:0008006" key="5">
    <source>
        <dbReference type="Google" id="ProtNLM"/>
    </source>
</evidence>
<accession>A0A2G6K9Y6</accession>
<evidence type="ECO:0000256" key="2">
    <source>
        <dbReference type="SAM" id="Phobius"/>
    </source>
</evidence>
<keyword evidence="2" id="KW-0472">Membrane</keyword>
<name>A0A2G6K9Y6_9BACT</name>
<feature type="region of interest" description="Disordered" evidence="1">
    <location>
        <begin position="158"/>
        <end position="188"/>
    </location>
</feature>
<feature type="transmembrane region" description="Helical" evidence="2">
    <location>
        <begin position="198"/>
        <end position="218"/>
    </location>
</feature>
<sequence length="369" mass="42463">MAQELYNVVFYGEIGRQHTREEAQQKLAQLFKCSVQQAERFFTGKKIIIKAKADHQAALKYQRVFEQAGTICHIEVLEIESKMTCPKCGFKQDKSEECIHCGIIIKHYLKSHPESKPGTEKKEGMMICPKCGTEQEEAKRCSYCGVFIKNYLKAHGRESERQESRKPKGEYRQITQHTHHKQKEFPEPSTTDRIFSKLVARVIGVLLVIGISGIIGFYTTQEQFVSGPSDEFGLKKPRGWVMESDLNNEADIQIANAKNEGYLVVMSELKVDFENFITYRMHSNLTRKFLRDSVLNYREVSGPTEILIGSMKGVQYEITGSVDGLNMKYLHTTLEGRKYFHQISAWSLISKYDSNKPAFDKILESFYEY</sequence>
<comment type="caution">
    <text evidence="3">The sequence shown here is derived from an EMBL/GenBank/DDBJ whole genome shotgun (WGS) entry which is preliminary data.</text>
</comment>
<keyword evidence="2" id="KW-0812">Transmembrane</keyword>
<dbReference type="Proteomes" id="UP000230821">
    <property type="component" value="Unassembled WGS sequence"/>
</dbReference>